<feature type="domain" description="Amidohydrolase-related" evidence="2">
    <location>
        <begin position="17"/>
        <end position="260"/>
    </location>
</feature>
<dbReference type="AlphaFoldDB" id="A0A3B1BVA1"/>
<evidence type="ECO:0000259" key="2">
    <source>
        <dbReference type="Pfam" id="PF01979"/>
    </source>
</evidence>
<dbReference type="InterPro" id="IPR032466">
    <property type="entry name" value="Metal_Hydrolase"/>
</dbReference>
<accession>A0A3B1BVA1</accession>
<proteinExistence type="predicted"/>
<dbReference type="InterPro" id="IPR050287">
    <property type="entry name" value="MTA/SAH_deaminase"/>
</dbReference>
<evidence type="ECO:0000256" key="1">
    <source>
        <dbReference type="ARBA" id="ARBA00022801"/>
    </source>
</evidence>
<organism evidence="3">
    <name type="scientific">hydrothermal vent metagenome</name>
    <dbReference type="NCBI Taxonomy" id="652676"/>
    <lineage>
        <taxon>unclassified sequences</taxon>
        <taxon>metagenomes</taxon>
        <taxon>ecological metagenomes</taxon>
    </lineage>
</organism>
<sequence>MGFDPAQAEMRFADLKGRVEKAFTTDRLQNGVSPHSVYSVSPKLMKKTAGYAKKTSLPLAIHICETLAEAEFSVKGSGEFRSFHKSIGAHIPGGHPALTPVNAASRTGAIDNALLIHMNHPNRGDLSTLVCKNAKVIVCPNSNRWFRRKINHPLIKLMKRKIPVGLGTDSLASNDDLDIRAEARRIVGDFPELAVSDVFDLATVGGARALGLPAKYGTLQAGAPFDAIAVKLKLNRRTDPLLAIISNKENVSKTWVGGELLKF</sequence>
<dbReference type="EMBL" id="UOGB01000114">
    <property type="protein sequence ID" value="VAX18471.1"/>
    <property type="molecule type" value="Genomic_DNA"/>
</dbReference>
<name>A0A3B1BVA1_9ZZZZ</name>
<dbReference type="Pfam" id="PF01979">
    <property type="entry name" value="Amidohydro_1"/>
    <property type="match status" value="1"/>
</dbReference>
<reference evidence="3" key="1">
    <citation type="submission" date="2018-06" db="EMBL/GenBank/DDBJ databases">
        <authorList>
            <person name="Zhirakovskaya E."/>
        </authorList>
    </citation>
    <scope>NUCLEOTIDE SEQUENCE</scope>
</reference>
<keyword evidence="1" id="KW-0378">Hydrolase</keyword>
<gene>
    <name evidence="3" type="ORF">MNBD_NITROSPINAE03-1080</name>
</gene>
<dbReference type="InterPro" id="IPR006680">
    <property type="entry name" value="Amidohydro-rel"/>
</dbReference>
<dbReference type="Gene3D" id="3.20.20.140">
    <property type="entry name" value="Metal-dependent hydrolases"/>
    <property type="match status" value="1"/>
</dbReference>
<dbReference type="PANTHER" id="PTHR43794">
    <property type="entry name" value="AMINOHYDROLASE SSNA-RELATED"/>
    <property type="match status" value="1"/>
</dbReference>
<protein>
    <recommendedName>
        <fullName evidence="2">Amidohydrolase-related domain-containing protein</fullName>
    </recommendedName>
</protein>
<dbReference type="PANTHER" id="PTHR43794:SF11">
    <property type="entry name" value="AMIDOHYDROLASE-RELATED DOMAIN-CONTAINING PROTEIN"/>
    <property type="match status" value="1"/>
</dbReference>
<evidence type="ECO:0000313" key="3">
    <source>
        <dbReference type="EMBL" id="VAX18471.1"/>
    </source>
</evidence>
<dbReference type="SUPFAM" id="SSF51556">
    <property type="entry name" value="Metallo-dependent hydrolases"/>
    <property type="match status" value="1"/>
</dbReference>
<dbReference type="GO" id="GO:0016787">
    <property type="term" value="F:hydrolase activity"/>
    <property type="evidence" value="ECO:0007669"/>
    <property type="project" value="UniProtKB-KW"/>
</dbReference>